<dbReference type="SUPFAM" id="SSF55550">
    <property type="entry name" value="SH2 domain"/>
    <property type="match status" value="1"/>
</dbReference>
<reference evidence="2" key="1">
    <citation type="journal article" date="2007" name="Insect Biochem. Mol. Biol.">
        <title>Identification of immune-related genes from an apterygote insect, the firebrat Thermobia domestica.</title>
        <authorList>
            <person name="Altincicek B."/>
            <person name="Vilcinskas A."/>
        </authorList>
    </citation>
    <scope>NUCLEOTIDE SEQUENCE</scope>
    <source>
        <strain evidence="2">9</strain>
    </source>
</reference>
<dbReference type="PANTHER" id="PTHR10155">
    <property type="entry name" value="PHOSPHATIDYLINOSITOL 3-KINASE REGULATORY SUBUNIT"/>
    <property type="match status" value="1"/>
</dbReference>
<sequence length="116" mass="13328">VMLKCKDRVENSMSDTSVYEDDALTFTSRDDYKNIRETHSVASNSVSVCECAPTENKEEENEYSIVDKNPSSPNPKSRSLTCELLKLSKYGWYWGPISREEAEEKLANQSRWCFPC</sequence>
<proteinExistence type="evidence at transcript level"/>
<feature type="non-terminal residue" evidence="2">
    <location>
        <position position="1"/>
    </location>
</feature>
<keyword evidence="1" id="KW-0727">SH2 domain</keyword>
<dbReference type="PANTHER" id="PTHR10155:SF32">
    <property type="entry name" value="LP02169P"/>
    <property type="match status" value="1"/>
</dbReference>
<dbReference type="GO" id="GO:0005942">
    <property type="term" value="C:phosphatidylinositol 3-kinase complex"/>
    <property type="evidence" value="ECO:0007669"/>
    <property type="project" value="TreeGrafter"/>
</dbReference>
<evidence type="ECO:0000313" key="2">
    <source>
        <dbReference type="EMBL" id="CAM36299.1"/>
    </source>
</evidence>
<feature type="non-terminal residue" evidence="2">
    <location>
        <position position="116"/>
    </location>
</feature>
<dbReference type="Gene3D" id="3.30.505.10">
    <property type="entry name" value="SH2 domain"/>
    <property type="match status" value="1"/>
</dbReference>
<dbReference type="AlphaFoldDB" id="A4FSF6"/>
<dbReference type="EMBL" id="AM495097">
    <property type="protein sequence ID" value="CAM36299.1"/>
    <property type="molecule type" value="mRNA"/>
</dbReference>
<name>A4FSF6_THEDO</name>
<evidence type="ECO:0000256" key="1">
    <source>
        <dbReference type="ARBA" id="ARBA00022999"/>
    </source>
</evidence>
<accession>A4FSF6</accession>
<dbReference type="GO" id="GO:0046935">
    <property type="term" value="F:1-phosphatidylinositol-3-kinase regulator activity"/>
    <property type="evidence" value="ECO:0007669"/>
    <property type="project" value="TreeGrafter"/>
</dbReference>
<dbReference type="InterPro" id="IPR036860">
    <property type="entry name" value="SH2_dom_sf"/>
</dbReference>
<organism evidence="2">
    <name type="scientific">Thermobia domestica</name>
    <name type="common">Firebrat</name>
    <name type="synonym">Lepisma domestica</name>
    <dbReference type="NCBI Taxonomy" id="89055"/>
    <lineage>
        <taxon>Eukaryota</taxon>
        <taxon>Metazoa</taxon>
        <taxon>Ecdysozoa</taxon>
        <taxon>Arthropoda</taxon>
        <taxon>Hexapoda</taxon>
        <taxon>Insecta</taxon>
        <taxon>Zygentoma</taxon>
        <taxon>Lepismatidae</taxon>
        <taxon>Thermobia</taxon>
    </lineage>
</organism>
<protein>
    <submittedName>
        <fullName evidence="2">Uncharacterized protein</fullName>
    </submittedName>
</protein>
<dbReference type="GO" id="GO:0046854">
    <property type="term" value="P:phosphatidylinositol phosphate biosynthetic process"/>
    <property type="evidence" value="ECO:0007669"/>
    <property type="project" value="TreeGrafter"/>
</dbReference>